<reference evidence="4 5" key="2">
    <citation type="submission" date="2015-05" db="EMBL/GenBank/DDBJ databases">
        <authorList>
            <person name="Morales-Cruz A."/>
            <person name="Amrine K.C."/>
            <person name="Cantu D."/>
        </authorList>
    </citation>
    <scope>NUCLEOTIDE SEQUENCE [LARGE SCALE GENOMIC DNA]</scope>
    <source>
        <strain evidence="4">UCRPC4</strain>
    </source>
</reference>
<feature type="compositionally biased region" description="Low complexity" evidence="1">
    <location>
        <begin position="611"/>
        <end position="632"/>
    </location>
</feature>
<keyword evidence="5" id="KW-1185">Reference proteome</keyword>
<name>A0A0G2E727_PHACM</name>
<dbReference type="Gene3D" id="1.50.10.10">
    <property type="match status" value="1"/>
</dbReference>
<comment type="caution">
    <text evidence="4">The sequence shown here is derived from an EMBL/GenBank/DDBJ whole genome shotgun (WGS) entry which is preliminary data.</text>
</comment>
<dbReference type="InterPro" id="IPR008928">
    <property type="entry name" value="6-hairpin_glycosidase_sf"/>
</dbReference>
<dbReference type="Proteomes" id="UP000053317">
    <property type="component" value="Unassembled WGS sequence"/>
</dbReference>
<accession>A0A0G2E727</accession>
<dbReference type="SUPFAM" id="SSF48208">
    <property type="entry name" value="Six-hairpin glycosidases"/>
    <property type="match status" value="1"/>
</dbReference>
<evidence type="ECO:0000259" key="2">
    <source>
        <dbReference type="Pfam" id="PF03633"/>
    </source>
</evidence>
<dbReference type="InterPro" id="IPR012341">
    <property type="entry name" value="6hp_glycosidase-like_sf"/>
</dbReference>
<dbReference type="Pfam" id="PF22422">
    <property type="entry name" value="MGH1-like_GH"/>
    <property type="match status" value="1"/>
</dbReference>
<dbReference type="GO" id="GO:0005975">
    <property type="term" value="P:carbohydrate metabolic process"/>
    <property type="evidence" value="ECO:0007669"/>
    <property type="project" value="InterPro"/>
</dbReference>
<proteinExistence type="predicted"/>
<sequence length="820" mass="90789">MCTTIAQPLSKGHLHLKYIHEGNGWIFTEFIHPVSWASKYQTIPDSAAHQVLETRWLRDPNYAKDVIDAYTRGGVEAQSGITYTHYMHRAILEHAGTTGDKAFLLSQLDGMIQTYDFWNVTIDSTTGLYHRTPLSDAQEYSLPGYLTGGPDGGRMQSWTDPNNDYTVIWLGPETYRPNFNAYMVAGARAISEVASLTGDTALAMSWNTTASSLYSKMEDMLYSNDINFWIDVVEGSNLDCVGRELIGYFPFRFDVGTSRHMIQGLEAGLDSEGFITEYGPTTLEQRNPYYTPWKNTTYCCQGQSWPFSTSIYLGTLAKLARNNESSVVTAQFFQEAFMTYTKTNYKDGIPFTAESHYPTTDEWSGLTTNHSENYFHSTYIDNIFTNLIGIIPTLDDRLELRPLVPSNWTYFVIEDLPYHGSLLTFLWDQTGSQYTSFNHSKGLSIYQNGSLIYNQPTLTAFNISLSNATAAIDKLATQPRYDNILVNINSPYGLPSVSADSCFNTNGDTCLYQPWKMNDGLLWYDITPDNFWTNNQSTTPYATITATLPSNRTFSSVSLAILDDSDESGVLRCPAAITITDLRTGLTLAERNPWTGCQPNELNTVLFAAPSTDSSNTTTPIPSSSSNNNATSGHSVTTDKIQITLLSQLKYAIAISEIQIWVPSNSTSSYLNITTNTTSSSQQTYSLSSALLGTLIGSLEGRATGLNCTINPSSSTTSPASVTFHPSCWAEIVLPYLPLSSTAVVDANYRTKRNVTITGSGTGGILIGTNWLESVGNQTVTFSGAREEKTLKLWFEDRGKNWMNLFWQSGEPVVESVVVG</sequence>
<gene>
    <name evidence="4" type="ORF">UCRPC4_g05116</name>
</gene>
<feature type="domain" description="Glycoside hydrolase family 65 C-terminal" evidence="2">
    <location>
        <begin position="394"/>
        <end position="449"/>
    </location>
</feature>
<keyword evidence="4" id="KW-0326">Glycosidase</keyword>
<feature type="region of interest" description="Disordered" evidence="1">
    <location>
        <begin position="611"/>
        <end position="634"/>
    </location>
</feature>
<protein>
    <submittedName>
        <fullName evidence="4">Putative six-hairpin glycosidase</fullName>
    </submittedName>
</protein>
<dbReference type="Gene3D" id="2.60.120.260">
    <property type="entry name" value="Galactose-binding domain-like"/>
    <property type="match status" value="1"/>
</dbReference>
<keyword evidence="4" id="KW-0378">Hydrolase</keyword>
<evidence type="ECO:0000259" key="3">
    <source>
        <dbReference type="Pfam" id="PF22422"/>
    </source>
</evidence>
<evidence type="ECO:0000256" key="1">
    <source>
        <dbReference type="SAM" id="MobiDB-lite"/>
    </source>
</evidence>
<feature type="domain" description="Mannosylglycerate hydrolase MGH1-like glycoside hydrolase" evidence="3">
    <location>
        <begin position="39"/>
        <end position="377"/>
    </location>
</feature>
<evidence type="ECO:0000313" key="5">
    <source>
        <dbReference type="Proteomes" id="UP000053317"/>
    </source>
</evidence>
<dbReference type="OrthoDB" id="4112254at2759"/>
<evidence type="ECO:0000313" key="4">
    <source>
        <dbReference type="EMBL" id="KKY18166.1"/>
    </source>
</evidence>
<reference evidence="4 5" key="1">
    <citation type="submission" date="2015-05" db="EMBL/GenBank/DDBJ databases">
        <title>Distinctive expansion of gene families associated with plant cell wall degradation and secondary metabolism in the genomes of grapevine trunk pathogens.</title>
        <authorList>
            <person name="Lawrence D.P."/>
            <person name="Travadon R."/>
            <person name="Rolshausen P.E."/>
            <person name="Baumgartner K."/>
        </authorList>
    </citation>
    <scope>NUCLEOTIDE SEQUENCE [LARGE SCALE GENOMIC DNA]</scope>
    <source>
        <strain evidence="4">UCRPC4</strain>
    </source>
</reference>
<dbReference type="InterPro" id="IPR005194">
    <property type="entry name" value="Glyco_hydro_65_C"/>
</dbReference>
<dbReference type="GO" id="GO:0016798">
    <property type="term" value="F:hydrolase activity, acting on glycosyl bonds"/>
    <property type="evidence" value="ECO:0007669"/>
    <property type="project" value="UniProtKB-KW"/>
</dbReference>
<dbReference type="AlphaFoldDB" id="A0A0G2E727"/>
<dbReference type="InterPro" id="IPR054491">
    <property type="entry name" value="MGH1-like_GH"/>
</dbReference>
<organism evidence="4 5">
    <name type="scientific">Phaeomoniella chlamydospora</name>
    <name type="common">Phaeoacremonium chlamydosporum</name>
    <dbReference type="NCBI Taxonomy" id="158046"/>
    <lineage>
        <taxon>Eukaryota</taxon>
        <taxon>Fungi</taxon>
        <taxon>Dikarya</taxon>
        <taxon>Ascomycota</taxon>
        <taxon>Pezizomycotina</taxon>
        <taxon>Eurotiomycetes</taxon>
        <taxon>Chaetothyriomycetidae</taxon>
        <taxon>Phaeomoniellales</taxon>
        <taxon>Phaeomoniellaceae</taxon>
        <taxon>Phaeomoniella</taxon>
    </lineage>
</organism>
<dbReference type="EMBL" id="LCWF01000130">
    <property type="protein sequence ID" value="KKY18166.1"/>
    <property type="molecule type" value="Genomic_DNA"/>
</dbReference>
<dbReference type="Pfam" id="PF03633">
    <property type="entry name" value="Glyco_hydro_65C"/>
    <property type="match status" value="1"/>
</dbReference>